<feature type="domain" description="AAA+ ATPase" evidence="1">
    <location>
        <begin position="42"/>
        <end position="184"/>
    </location>
</feature>
<dbReference type="PANTHER" id="PTHR35894">
    <property type="entry name" value="GENERAL SECRETION PATHWAY PROTEIN A-RELATED"/>
    <property type="match status" value="1"/>
</dbReference>
<dbReference type="InterPro" id="IPR027417">
    <property type="entry name" value="P-loop_NTPase"/>
</dbReference>
<evidence type="ECO:0000259" key="1">
    <source>
        <dbReference type="SMART" id="SM00382"/>
    </source>
</evidence>
<dbReference type="Gene3D" id="3.40.50.300">
    <property type="entry name" value="P-loop containing nucleotide triphosphate hydrolases"/>
    <property type="match status" value="1"/>
</dbReference>
<dbReference type="Pfam" id="PF01471">
    <property type="entry name" value="PG_binding_1"/>
    <property type="match status" value="1"/>
</dbReference>
<organism evidence="2">
    <name type="scientific">uncultured organism</name>
    <dbReference type="NCBI Taxonomy" id="155900"/>
    <lineage>
        <taxon>unclassified sequences</taxon>
        <taxon>environmental samples</taxon>
    </lineage>
</organism>
<dbReference type="InterPro" id="IPR049945">
    <property type="entry name" value="AAA_22"/>
</dbReference>
<dbReference type="PANTHER" id="PTHR35894:SF1">
    <property type="entry name" value="PHOSPHORIBULOKINASE _ URIDINE KINASE FAMILY"/>
    <property type="match status" value="1"/>
</dbReference>
<dbReference type="InterPro" id="IPR052026">
    <property type="entry name" value="ExeA_AAA_ATPase_DNA-bind"/>
</dbReference>
<reference evidence="2" key="1">
    <citation type="submission" date="2019-06" db="EMBL/GenBank/DDBJ databases">
        <authorList>
            <person name="Murdoch R.W."/>
            <person name="Fathepure B."/>
        </authorList>
    </citation>
    <scope>NUCLEOTIDE SEQUENCE</scope>
</reference>
<name>A0A5B8RD34_9ZZZZ</name>
<dbReference type="Pfam" id="PF13401">
    <property type="entry name" value="AAA_22"/>
    <property type="match status" value="1"/>
</dbReference>
<dbReference type="Gene3D" id="3.90.70.10">
    <property type="entry name" value="Cysteine proteinases"/>
    <property type="match status" value="1"/>
</dbReference>
<evidence type="ECO:0000313" key="2">
    <source>
        <dbReference type="EMBL" id="QEA06501.1"/>
    </source>
</evidence>
<dbReference type="InterPro" id="IPR036365">
    <property type="entry name" value="PGBD-like_sf"/>
</dbReference>
<dbReference type="Gene3D" id="1.10.101.10">
    <property type="entry name" value="PGBD-like superfamily/PGBD"/>
    <property type="match status" value="1"/>
</dbReference>
<sequence>MYEAAYGLHGRAFALPPDPGFLFLGRAHREALAHLVYGVRERTGFVLLTGEVGTGKTLLARALLERLPGDVDTAWLYRPAESTEGFVAAVLRELGETPEPDADATALVAQLNRRLLDAHARGRTTVLLVDEAQTLPAAVLEQLRLLTNLETRHEKLLQILLVGQPELAATLARTDMRQVAQRITARYHLRPFERGETRAYVRHRLSAAGGDPGLFTEGAVRALHEASGGIPRLINVIADRALLGGYARGRRRIGRGLVRQAALELGHEHDSAWQWPAAAIATVLASVAVVWPFLAHDREHAPPRLEDPAKVVATAAYTRADDAVNALLARMGIAADRGDGGGPAGCARARLAGYACLHFAADWPALARLRRPALLELHEEGRAGSVLAEGVTSAGATLRRGNTTHPASRTALLPLWTGDALVVWRPPGLTPLPAGPGDDGESVRWLRGRLHTPAPPDLATRFDPALAAQLRDYQHQLGLPVTGRLDAVTLFYLRETESGEG</sequence>
<accession>A0A5B8RD34</accession>
<dbReference type="InterPro" id="IPR002477">
    <property type="entry name" value="Peptidoglycan-bd-like"/>
</dbReference>
<dbReference type="GO" id="GO:0016887">
    <property type="term" value="F:ATP hydrolysis activity"/>
    <property type="evidence" value="ECO:0007669"/>
    <property type="project" value="InterPro"/>
</dbReference>
<dbReference type="SMART" id="SM00382">
    <property type="entry name" value="AAA"/>
    <property type="match status" value="1"/>
</dbReference>
<dbReference type="InterPro" id="IPR003593">
    <property type="entry name" value="AAA+_ATPase"/>
</dbReference>
<dbReference type="SUPFAM" id="SSF47090">
    <property type="entry name" value="PGBD-like"/>
    <property type="match status" value="1"/>
</dbReference>
<protein>
    <recommendedName>
        <fullName evidence="1">AAA+ ATPase domain-containing protein</fullName>
    </recommendedName>
</protein>
<dbReference type="AlphaFoldDB" id="A0A5B8RD34"/>
<dbReference type="InterPro" id="IPR036366">
    <property type="entry name" value="PGBDSf"/>
</dbReference>
<dbReference type="SUPFAM" id="SSF52540">
    <property type="entry name" value="P-loop containing nucleoside triphosphate hydrolases"/>
    <property type="match status" value="1"/>
</dbReference>
<gene>
    <name evidence="2" type="ORF">KBTEX_02841</name>
</gene>
<proteinExistence type="predicted"/>
<dbReference type="EMBL" id="MN079147">
    <property type="protein sequence ID" value="QEA06501.1"/>
    <property type="molecule type" value="Genomic_DNA"/>
</dbReference>